<dbReference type="OrthoDB" id="2309723at2759"/>
<protein>
    <recommendedName>
        <fullName evidence="9">Transcription factor domain-containing protein</fullName>
    </recommendedName>
</protein>
<evidence type="ECO:0000256" key="4">
    <source>
        <dbReference type="ARBA" id="ARBA00023163"/>
    </source>
</evidence>
<dbReference type="InterPro" id="IPR050815">
    <property type="entry name" value="TF_fung"/>
</dbReference>
<keyword evidence="5" id="KW-0539">Nucleus</keyword>
<keyword evidence="3" id="KW-0805">Transcription regulation</keyword>
<gene>
    <name evidence="7" type="ORF">BOTBODRAFT_149808</name>
</gene>
<keyword evidence="8" id="KW-1185">Reference proteome</keyword>
<evidence type="ECO:0000256" key="3">
    <source>
        <dbReference type="ARBA" id="ARBA00023015"/>
    </source>
</evidence>
<dbReference type="GO" id="GO:0005634">
    <property type="term" value="C:nucleus"/>
    <property type="evidence" value="ECO:0007669"/>
    <property type="project" value="UniProtKB-SubCell"/>
</dbReference>
<keyword evidence="2" id="KW-0479">Metal-binding</keyword>
<evidence type="ECO:0000313" key="8">
    <source>
        <dbReference type="Proteomes" id="UP000027195"/>
    </source>
</evidence>
<comment type="subcellular location">
    <subcellularLocation>
        <location evidence="1">Nucleus</location>
    </subcellularLocation>
</comment>
<keyword evidence="4" id="KW-0804">Transcription</keyword>
<dbReference type="PANTHER" id="PTHR47338">
    <property type="entry name" value="ZN(II)2CYS6 TRANSCRIPTION FACTOR (EUROFUNG)-RELATED"/>
    <property type="match status" value="1"/>
</dbReference>
<dbReference type="GO" id="GO:0046872">
    <property type="term" value="F:metal ion binding"/>
    <property type="evidence" value="ECO:0007669"/>
    <property type="project" value="UniProtKB-KW"/>
</dbReference>
<evidence type="ECO:0000256" key="2">
    <source>
        <dbReference type="ARBA" id="ARBA00022723"/>
    </source>
</evidence>
<dbReference type="STRING" id="930990.A0A067M384"/>
<dbReference type="EMBL" id="KL198160">
    <property type="protein sequence ID" value="KDQ06041.1"/>
    <property type="molecule type" value="Genomic_DNA"/>
</dbReference>
<accession>A0A067M384</accession>
<evidence type="ECO:0000256" key="6">
    <source>
        <dbReference type="SAM" id="MobiDB-lite"/>
    </source>
</evidence>
<dbReference type="HOGENOM" id="CLU_022337_0_1_1"/>
<reference evidence="8" key="1">
    <citation type="journal article" date="2014" name="Proc. Natl. Acad. Sci. U.S.A.">
        <title>Extensive sampling of basidiomycete genomes demonstrates inadequacy of the white-rot/brown-rot paradigm for wood decay fungi.</title>
        <authorList>
            <person name="Riley R."/>
            <person name="Salamov A.A."/>
            <person name="Brown D.W."/>
            <person name="Nagy L.G."/>
            <person name="Floudas D."/>
            <person name="Held B.W."/>
            <person name="Levasseur A."/>
            <person name="Lombard V."/>
            <person name="Morin E."/>
            <person name="Otillar R."/>
            <person name="Lindquist E.A."/>
            <person name="Sun H."/>
            <person name="LaButti K.M."/>
            <person name="Schmutz J."/>
            <person name="Jabbour D."/>
            <person name="Luo H."/>
            <person name="Baker S.E."/>
            <person name="Pisabarro A.G."/>
            <person name="Walton J.D."/>
            <person name="Blanchette R.A."/>
            <person name="Henrissat B."/>
            <person name="Martin F."/>
            <person name="Cullen D."/>
            <person name="Hibbett D.S."/>
            <person name="Grigoriev I.V."/>
        </authorList>
    </citation>
    <scope>NUCLEOTIDE SEQUENCE [LARGE SCALE GENOMIC DNA]</scope>
    <source>
        <strain evidence="8">FD-172 SS1</strain>
    </source>
</reference>
<organism evidence="7 8">
    <name type="scientific">Botryobasidium botryosum (strain FD-172 SS1)</name>
    <dbReference type="NCBI Taxonomy" id="930990"/>
    <lineage>
        <taxon>Eukaryota</taxon>
        <taxon>Fungi</taxon>
        <taxon>Dikarya</taxon>
        <taxon>Basidiomycota</taxon>
        <taxon>Agaricomycotina</taxon>
        <taxon>Agaricomycetes</taxon>
        <taxon>Cantharellales</taxon>
        <taxon>Botryobasidiaceae</taxon>
        <taxon>Botryobasidium</taxon>
    </lineage>
</organism>
<evidence type="ECO:0000313" key="7">
    <source>
        <dbReference type="EMBL" id="KDQ06041.1"/>
    </source>
</evidence>
<sequence>MESGRVESYSPLSSLHSYLVSWQQHEKKERLVPNVVGGRKSREPVACVYTPNQREILEEYVLELEAQIEAIALRSHAESAVASSRASPIEADPMAPVSGSAPPQGFPNTPVHGGPMTVQAPPTGVDQLGNTPPQIAISRPLVVGDPPHEISPDVRNHLYRHPFEFNIQRLLYSLELPPSHPGAAHPALVDAVLLNGCLYAHESLQAHEPELVFRVRKGLEHSLANADRLFDYVRASTLLSSYLYSRCRLIEGHYYNSSAMSLAVACGLSKIISIDLTLQPMQSLIEPPKDLAELGDRINLFWALSRIDRVATLLIGAVPREPIHEEITTIWPCPPEYHNVDRALLQQYGAVKALYDAAVQPAHDPVDDIDNLISPRMKAFAMIYHVAALYVQSKHHGGSDSLLDQTQAIGYSISHFVEFLSTFQFSQEQEPSIAGITTSQSTASAITHGVVVRINMIFRNTDPGSLELQLGSGDEILLAANEMAGLDDEYFPLVFSVTITPIYLLLVREVGHQGEQEGAHLSADFEALLHALKQVQERTPPGHICAFSIEARIPNSRNCDGDDDAISKEPHAR</sequence>
<evidence type="ECO:0000256" key="5">
    <source>
        <dbReference type="ARBA" id="ARBA00023242"/>
    </source>
</evidence>
<name>A0A067M384_BOTB1</name>
<dbReference type="Proteomes" id="UP000027195">
    <property type="component" value="Unassembled WGS sequence"/>
</dbReference>
<feature type="region of interest" description="Disordered" evidence="6">
    <location>
        <begin position="93"/>
        <end position="116"/>
    </location>
</feature>
<evidence type="ECO:0008006" key="9">
    <source>
        <dbReference type="Google" id="ProtNLM"/>
    </source>
</evidence>
<dbReference type="CDD" id="cd12148">
    <property type="entry name" value="fungal_TF_MHR"/>
    <property type="match status" value="1"/>
</dbReference>
<proteinExistence type="predicted"/>
<dbReference type="GO" id="GO:0000981">
    <property type="term" value="F:DNA-binding transcription factor activity, RNA polymerase II-specific"/>
    <property type="evidence" value="ECO:0007669"/>
    <property type="project" value="InterPro"/>
</dbReference>
<evidence type="ECO:0000256" key="1">
    <source>
        <dbReference type="ARBA" id="ARBA00004123"/>
    </source>
</evidence>
<dbReference type="PANTHER" id="PTHR47338:SF29">
    <property type="entry name" value="ZN(2)-C6 FUNGAL-TYPE DOMAIN-CONTAINING PROTEIN"/>
    <property type="match status" value="1"/>
</dbReference>
<dbReference type="AlphaFoldDB" id="A0A067M384"/>
<dbReference type="InParanoid" id="A0A067M384"/>